<evidence type="ECO:0000313" key="2">
    <source>
        <dbReference type="Proteomes" id="UP000789326"/>
    </source>
</evidence>
<comment type="caution">
    <text evidence="1">The sequence shown here is derived from an EMBL/GenBank/DDBJ whole genome shotgun (WGS) entry which is preliminary data.</text>
</comment>
<dbReference type="RefSeq" id="WP_230303481.1">
    <property type="nucleotide sequence ID" value="NZ_CAKKMG010000085.1"/>
</dbReference>
<dbReference type="Proteomes" id="UP000789326">
    <property type="component" value="Unassembled WGS sequence"/>
</dbReference>
<reference evidence="1" key="1">
    <citation type="submission" date="2021-11" db="EMBL/GenBank/DDBJ databases">
        <authorList>
            <person name="Bulgarelli D."/>
        </authorList>
    </citation>
    <scope>NUCLEOTIDE SEQUENCE</scope>
    <source>
        <strain evidence="1">Bi133</strain>
    </source>
</reference>
<sequence>MEYQALSHARLQRLISFTILAQKITEPGRTKISNNLISELKDSRLFLMAALGDELIGKIAANKLLILDELIPYCNVVNEGNTQAARLHFEKAALIHEAGDRMMTAIYDGKEVDDIEF</sequence>
<name>A0A9W4L3Q5_9BACI</name>
<dbReference type="EMBL" id="CAKKMG010000085">
    <property type="protein sequence ID" value="CAH0289387.1"/>
    <property type="molecule type" value="Genomic_DNA"/>
</dbReference>
<organism evidence="1 2">
    <name type="scientific">Peribacillus simplex</name>
    <dbReference type="NCBI Taxonomy" id="1478"/>
    <lineage>
        <taxon>Bacteria</taxon>
        <taxon>Bacillati</taxon>
        <taxon>Bacillota</taxon>
        <taxon>Bacilli</taxon>
        <taxon>Bacillales</taxon>
        <taxon>Bacillaceae</taxon>
        <taxon>Peribacillus</taxon>
    </lineage>
</organism>
<protein>
    <submittedName>
        <fullName evidence="1">Uncharacterized protein</fullName>
    </submittedName>
</protein>
<gene>
    <name evidence="1" type="ORF">SRABI133_04186</name>
</gene>
<dbReference type="AlphaFoldDB" id="A0A9W4L3Q5"/>
<evidence type="ECO:0000313" key="1">
    <source>
        <dbReference type="EMBL" id="CAH0289387.1"/>
    </source>
</evidence>
<accession>A0A9W4L3Q5</accession>
<proteinExistence type="predicted"/>